<comment type="caution">
    <text evidence="1">The sequence shown here is derived from an EMBL/GenBank/DDBJ whole genome shotgun (WGS) entry which is preliminary data.</text>
</comment>
<dbReference type="Proteomes" id="UP000886687">
    <property type="component" value="Unassembled WGS sequence"/>
</dbReference>
<dbReference type="EMBL" id="JAEPDI010000001">
    <property type="protein sequence ID" value="MCG7937454.1"/>
    <property type="molecule type" value="Genomic_DNA"/>
</dbReference>
<organism evidence="1 2">
    <name type="scientific">Candidatus Thiodiazotropha lotti</name>
    <dbReference type="NCBI Taxonomy" id="2792787"/>
    <lineage>
        <taxon>Bacteria</taxon>
        <taxon>Pseudomonadati</taxon>
        <taxon>Pseudomonadota</taxon>
        <taxon>Gammaproteobacteria</taxon>
        <taxon>Chromatiales</taxon>
        <taxon>Sedimenticolaceae</taxon>
        <taxon>Candidatus Thiodiazotropha</taxon>
    </lineage>
</organism>
<evidence type="ECO:0000313" key="1">
    <source>
        <dbReference type="EMBL" id="MCG7937454.1"/>
    </source>
</evidence>
<proteinExistence type="predicted"/>
<name>A0A9E4K2B9_9GAMM</name>
<protein>
    <submittedName>
        <fullName evidence="1">Uncharacterized protein</fullName>
    </submittedName>
</protein>
<gene>
    <name evidence="1" type="ORF">JAZ04_01160</name>
</gene>
<evidence type="ECO:0000313" key="2">
    <source>
        <dbReference type="Proteomes" id="UP000886687"/>
    </source>
</evidence>
<accession>A0A9E4K2B9</accession>
<reference evidence="1" key="1">
    <citation type="journal article" date="2021" name="Proc. Natl. Acad. Sci. U.S.A.">
        <title>Global biogeography of chemosynthetic symbionts reveals both localized and globally distributed symbiont groups. .</title>
        <authorList>
            <person name="Osvatic J.T."/>
            <person name="Wilkins L.G.E."/>
            <person name="Leibrecht L."/>
            <person name="Leray M."/>
            <person name="Zauner S."/>
            <person name="Polzin J."/>
            <person name="Camacho Y."/>
            <person name="Gros O."/>
            <person name="van Gils J.A."/>
            <person name="Eisen J.A."/>
            <person name="Petersen J.M."/>
            <person name="Yuen B."/>
        </authorList>
    </citation>
    <scope>NUCLEOTIDE SEQUENCE</scope>
    <source>
        <strain evidence="1">MAGL173</strain>
    </source>
</reference>
<dbReference type="AlphaFoldDB" id="A0A9E4K2B9"/>
<sequence>MRSIDNIREYRKTIYSIAEFLISNENAVSEFSTVLEWSDLEYIPTWLLWDKNDINNLILTAGTIFLLPSIRIWIDGKKIQEVRELIGKELFDLIMETTKIDNNQTKTLDLDHIEESLLSAGSAVIVSSSNMRIRPWITNVIPKPKGKLDFELANEIMKHTIFVINQNQFKKSMV</sequence>